<accession>K3W9H3</accession>
<dbReference type="AlphaFoldDB" id="K3W9H3"/>
<evidence type="ECO:0008006" key="4">
    <source>
        <dbReference type="Google" id="ProtNLM"/>
    </source>
</evidence>
<evidence type="ECO:0000313" key="3">
    <source>
        <dbReference type="Proteomes" id="UP000019132"/>
    </source>
</evidence>
<dbReference type="EMBL" id="GL376626">
    <property type="status" value="NOT_ANNOTATED_CDS"/>
    <property type="molecule type" value="Genomic_DNA"/>
</dbReference>
<dbReference type="InParanoid" id="K3W9H3"/>
<reference evidence="3" key="2">
    <citation type="submission" date="2010-04" db="EMBL/GenBank/DDBJ databases">
        <authorList>
            <person name="Buell R."/>
            <person name="Hamilton J."/>
            <person name="Hostetler J."/>
        </authorList>
    </citation>
    <scope>NUCLEOTIDE SEQUENCE [LARGE SCALE GENOMIC DNA]</scope>
    <source>
        <strain evidence="3">DAOM:BR144</strain>
    </source>
</reference>
<sequence>MPPSAPSPPLSHDASASDGASVPESTLEDVLAFIDGLGASDAGTASSSLSATDDDAQHIPSEELLGFIDAAIANGASFFLQPLESDDVDAADTSSVSSPAPSIATVAPLQEVRAIKGARSLKYAKQKRNTYRDKMKDEIKYLRLHAVELEKKLAALRQGATLGSVADKALFDSAWKRIAANQLEYRKQSEAENEQLKHEIYQQIQMAEQARRTLGKRLASGEAHDNSMKKGRKSATTVDEEEEFAVLSKDLRTAFSRLHYVFEASRIAKMDGDRTHSVTIKMGVSDRTGEPFPYTELIDVMFTPFDCRTASRAAWLSALQVFVHHSQPNLQRVWHTKTAFAVKRVFRMSDLGDKIVRENEDAVILRSKLVVQKFFESEDRMVIVWRCVSKFEEDPSEIYADETGWATVEPAAPSNPSGCSIIRTCAHIVRQHEASVLAVDSNARDGPSVKHITDLCLSSSEDDMCGLVKTFENILLDEVNASTIIKSS</sequence>
<dbReference type="VEuPathDB" id="FungiDB:PYU1_G001614"/>
<reference evidence="2" key="3">
    <citation type="submission" date="2015-02" db="UniProtKB">
        <authorList>
            <consortium name="EnsemblProtists"/>
        </authorList>
    </citation>
    <scope>IDENTIFICATION</scope>
    <source>
        <strain evidence="2">DAOM BR144</strain>
    </source>
</reference>
<keyword evidence="3" id="KW-1185">Reference proteome</keyword>
<name>K3W9H3_GLOUD</name>
<reference evidence="3" key="1">
    <citation type="journal article" date="2010" name="Genome Biol.">
        <title>Genome sequence of the necrotrophic plant pathogen Pythium ultimum reveals original pathogenicity mechanisms and effector repertoire.</title>
        <authorList>
            <person name="Levesque C.A."/>
            <person name="Brouwer H."/>
            <person name="Cano L."/>
            <person name="Hamilton J.P."/>
            <person name="Holt C."/>
            <person name="Huitema E."/>
            <person name="Raffaele S."/>
            <person name="Robideau G.P."/>
            <person name="Thines M."/>
            <person name="Win J."/>
            <person name="Zerillo M.M."/>
            <person name="Beakes G.W."/>
            <person name="Boore J.L."/>
            <person name="Busam D."/>
            <person name="Dumas B."/>
            <person name="Ferriera S."/>
            <person name="Fuerstenberg S.I."/>
            <person name="Gachon C.M."/>
            <person name="Gaulin E."/>
            <person name="Govers F."/>
            <person name="Grenville-Briggs L."/>
            <person name="Horner N."/>
            <person name="Hostetler J."/>
            <person name="Jiang R.H."/>
            <person name="Johnson J."/>
            <person name="Krajaejun T."/>
            <person name="Lin H."/>
            <person name="Meijer H.J."/>
            <person name="Moore B."/>
            <person name="Morris P."/>
            <person name="Phuntmart V."/>
            <person name="Puiu D."/>
            <person name="Shetty J."/>
            <person name="Stajich J.E."/>
            <person name="Tripathy S."/>
            <person name="Wawra S."/>
            <person name="van West P."/>
            <person name="Whitty B.R."/>
            <person name="Coutinho P.M."/>
            <person name="Henrissat B."/>
            <person name="Martin F."/>
            <person name="Thomas P.D."/>
            <person name="Tyler B.M."/>
            <person name="De Vries R.P."/>
            <person name="Kamoun S."/>
            <person name="Yandell M."/>
            <person name="Tisserat N."/>
            <person name="Buell C.R."/>
        </authorList>
    </citation>
    <scope>NUCLEOTIDE SEQUENCE</scope>
    <source>
        <strain evidence="3">DAOM:BR144</strain>
    </source>
</reference>
<dbReference type="EnsemblProtists" id="PYU1_T001614">
    <property type="protein sequence ID" value="PYU1_T001614"/>
    <property type="gene ID" value="PYU1_G001614"/>
</dbReference>
<evidence type="ECO:0000256" key="1">
    <source>
        <dbReference type="SAM" id="MobiDB-lite"/>
    </source>
</evidence>
<dbReference type="HOGENOM" id="CLU_027764_0_0_1"/>
<organism evidence="2 3">
    <name type="scientific">Globisporangium ultimum (strain ATCC 200006 / CBS 805.95 / DAOM BR144)</name>
    <name type="common">Pythium ultimum</name>
    <dbReference type="NCBI Taxonomy" id="431595"/>
    <lineage>
        <taxon>Eukaryota</taxon>
        <taxon>Sar</taxon>
        <taxon>Stramenopiles</taxon>
        <taxon>Oomycota</taxon>
        <taxon>Peronosporomycetes</taxon>
        <taxon>Pythiales</taxon>
        <taxon>Pythiaceae</taxon>
        <taxon>Globisporangium</taxon>
    </lineage>
</organism>
<evidence type="ECO:0000313" key="2">
    <source>
        <dbReference type="EnsemblProtists" id="PYU1_T001614"/>
    </source>
</evidence>
<feature type="region of interest" description="Disordered" evidence="1">
    <location>
        <begin position="1"/>
        <end position="23"/>
    </location>
</feature>
<dbReference type="eggNOG" id="ENOG502RX4E">
    <property type="taxonomic scope" value="Eukaryota"/>
</dbReference>
<dbReference type="Proteomes" id="UP000019132">
    <property type="component" value="Unassembled WGS sequence"/>
</dbReference>
<protein>
    <recommendedName>
        <fullName evidence="4">BZIP domain-containing protein</fullName>
    </recommendedName>
</protein>
<proteinExistence type="predicted"/>